<evidence type="ECO:0000313" key="1">
    <source>
        <dbReference type="EMBL" id="KAG8599179.1"/>
    </source>
</evidence>
<dbReference type="EMBL" id="WNYA01000001">
    <property type="protein sequence ID" value="KAG8599179.1"/>
    <property type="molecule type" value="Genomic_DNA"/>
</dbReference>
<proteinExistence type="predicted"/>
<keyword evidence="2" id="KW-1185">Reference proteome</keyword>
<organism evidence="1 2">
    <name type="scientific">Engystomops pustulosus</name>
    <name type="common">Tungara frog</name>
    <name type="synonym">Physalaemus pustulosus</name>
    <dbReference type="NCBI Taxonomy" id="76066"/>
    <lineage>
        <taxon>Eukaryota</taxon>
        <taxon>Metazoa</taxon>
        <taxon>Chordata</taxon>
        <taxon>Craniata</taxon>
        <taxon>Vertebrata</taxon>
        <taxon>Euteleostomi</taxon>
        <taxon>Amphibia</taxon>
        <taxon>Batrachia</taxon>
        <taxon>Anura</taxon>
        <taxon>Neobatrachia</taxon>
        <taxon>Hyloidea</taxon>
        <taxon>Leptodactylidae</taxon>
        <taxon>Leiuperinae</taxon>
        <taxon>Engystomops</taxon>
    </lineage>
</organism>
<reference evidence="1" key="1">
    <citation type="thesis" date="2020" institute="ProQuest LLC" country="789 East Eisenhower Parkway, Ann Arbor, MI, USA">
        <title>Comparative Genomics and Chromosome Evolution.</title>
        <authorList>
            <person name="Mudd A.B."/>
        </authorList>
    </citation>
    <scope>NUCLEOTIDE SEQUENCE</scope>
    <source>
        <strain evidence="1">237g6f4</strain>
        <tissue evidence="1">Blood</tissue>
    </source>
</reference>
<accession>A0AAV7DPR5</accession>
<evidence type="ECO:0000313" key="2">
    <source>
        <dbReference type="Proteomes" id="UP000824782"/>
    </source>
</evidence>
<name>A0AAV7DPR5_ENGPU</name>
<protein>
    <submittedName>
        <fullName evidence="1">Uncharacterized protein</fullName>
    </submittedName>
</protein>
<gene>
    <name evidence="1" type="ORF">GDO81_002919</name>
</gene>
<dbReference type="AlphaFoldDB" id="A0AAV7DPR5"/>
<dbReference type="Proteomes" id="UP000824782">
    <property type="component" value="Unassembled WGS sequence"/>
</dbReference>
<comment type="caution">
    <text evidence="1">The sequence shown here is derived from an EMBL/GenBank/DDBJ whole genome shotgun (WGS) entry which is preliminary data.</text>
</comment>
<sequence length="99" mass="11654">MEKITTKGPVFLRIIYWILLNGDKIMCVHEHFIDLVASTDTLVLSAKSIMCWRVNRLVRLHFSLNCFFERFGVMEVFFLLGAKLHVWLRSGGHLWFNLL</sequence>